<dbReference type="RefSeq" id="WP_166273267.1">
    <property type="nucleotide sequence ID" value="NZ_JAAFGS010000002.1"/>
</dbReference>
<accession>A0ABX0F2X7</accession>
<dbReference type="EMBL" id="JAAFGS010000002">
    <property type="protein sequence ID" value="NGZ74942.1"/>
    <property type="molecule type" value="Genomic_DNA"/>
</dbReference>
<comment type="caution">
    <text evidence="1">The sequence shown here is derived from an EMBL/GenBank/DDBJ whole genome shotgun (WGS) entry which is preliminary data.</text>
</comment>
<sequence length="228" mass="26036">MRVSMEDHVGKSESDAILGLMELKRDPLFRRIPEERRGYYVERSLAFGREAAAERAGRPIGEWLEREGISVRIDDSSGSMFGTALRAQIDWTAAVPRITVYRESMRQLAEAASVFPEMFGTLTPERAADIHLAHEYYHWLEYRSGTFTKDRLDPVETRLGPLRRRSAVRQCGEVAAHAFARDLTGLPHLPNLLDYLYLMHAGELKKENFDEEMEKCRKALGVGGRHMV</sequence>
<name>A0ABX0F2X7_9BACL</name>
<dbReference type="Proteomes" id="UP000800303">
    <property type="component" value="Unassembled WGS sequence"/>
</dbReference>
<evidence type="ECO:0000313" key="1">
    <source>
        <dbReference type="EMBL" id="NGZ74942.1"/>
    </source>
</evidence>
<reference evidence="1 2" key="1">
    <citation type="submission" date="2020-01" db="EMBL/GenBank/DDBJ databases">
        <title>Polyphasic characterisation and genomic insights into a novel alkali tolerant bacterium VR-M41.</title>
        <authorList>
            <person name="Vemuluri V.R."/>
        </authorList>
    </citation>
    <scope>NUCLEOTIDE SEQUENCE [LARGE SCALE GENOMIC DNA]</scope>
    <source>
        <strain evidence="1 2">VR-M41</strain>
    </source>
</reference>
<keyword evidence="2" id="KW-1185">Reference proteome</keyword>
<gene>
    <name evidence="1" type="ORF">GYN08_06405</name>
</gene>
<evidence type="ECO:0000313" key="2">
    <source>
        <dbReference type="Proteomes" id="UP000800303"/>
    </source>
</evidence>
<organism evidence="1 2">
    <name type="scientific">Saccharibacillus alkalitolerans</name>
    <dbReference type="NCBI Taxonomy" id="2705290"/>
    <lineage>
        <taxon>Bacteria</taxon>
        <taxon>Bacillati</taxon>
        <taxon>Bacillota</taxon>
        <taxon>Bacilli</taxon>
        <taxon>Bacillales</taxon>
        <taxon>Paenibacillaceae</taxon>
        <taxon>Saccharibacillus</taxon>
    </lineage>
</organism>
<proteinExistence type="predicted"/>
<protein>
    <submittedName>
        <fullName evidence="1">Uncharacterized protein</fullName>
    </submittedName>
</protein>